<comment type="caution">
    <text evidence="10">The sequence shown here is derived from an EMBL/GenBank/DDBJ whole genome shotgun (WGS) entry which is preliminary data.</text>
</comment>
<evidence type="ECO:0000256" key="9">
    <source>
        <dbReference type="SAM" id="Phobius"/>
    </source>
</evidence>
<evidence type="ECO:0000256" key="1">
    <source>
        <dbReference type="ARBA" id="ARBA00004429"/>
    </source>
</evidence>
<evidence type="ECO:0000256" key="3">
    <source>
        <dbReference type="ARBA" id="ARBA00022475"/>
    </source>
</evidence>
<dbReference type="Proteomes" id="UP000680815">
    <property type="component" value="Unassembled WGS sequence"/>
</dbReference>
<evidence type="ECO:0000256" key="7">
    <source>
        <dbReference type="ARBA" id="ARBA00023136"/>
    </source>
</evidence>
<evidence type="ECO:0000256" key="8">
    <source>
        <dbReference type="ARBA" id="ARBA00035655"/>
    </source>
</evidence>
<dbReference type="RefSeq" id="WP_209353895.1">
    <property type="nucleotide sequence ID" value="NZ_JAGIYZ010000029.1"/>
</dbReference>
<reference evidence="10 11" key="1">
    <citation type="submission" date="2021-03" db="EMBL/GenBank/DDBJ databases">
        <authorList>
            <person name="So Y."/>
        </authorList>
    </citation>
    <scope>NUCLEOTIDE SEQUENCE [LARGE SCALE GENOMIC DNA]</scope>
    <source>
        <strain evidence="10 11">PWR1</strain>
    </source>
</reference>
<evidence type="ECO:0000256" key="2">
    <source>
        <dbReference type="ARBA" id="ARBA00022448"/>
    </source>
</evidence>
<keyword evidence="7 9" id="KW-0472">Membrane</keyword>
<evidence type="ECO:0000313" key="10">
    <source>
        <dbReference type="EMBL" id="MBP0466498.1"/>
    </source>
</evidence>
<feature type="transmembrane region" description="Helical" evidence="9">
    <location>
        <begin position="27"/>
        <end position="50"/>
    </location>
</feature>
<dbReference type="PANTHER" id="PTHR30574:SF1">
    <property type="entry name" value="SULPHUR TRANSPORT DOMAIN-CONTAINING PROTEIN"/>
    <property type="match status" value="1"/>
</dbReference>
<evidence type="ECO:0000256" key="5">
    <source>
        <dbReference type="ARBA" id="ARBA00022692"/>
    </source>
</evidence>
<gene>
    <name evidence="10" type="ORF">J5Y09_21395</name>
</gene>
<accession>A0ABS4B0A0</accession>
<comment type="subcellular location">
    <subcellularLocation>
        <location evidence="1">Cell inner membrane</location>
        <topology evidence="1">Multi-pass membrane protein</topology>
    </subcellularLocation>
</comment>
<dbReference type="PANTHER" id="PTHR30574">
    <property type="entry name" value="INNER MEMBRANE PROTEIN YEDE"/>
    <property type="match status" value="1"/>
</dbReference>
<keyword evidence="6 9" id="KW-1133">Transmembrane helix</keyword>
<feature type="transmembrane region" description="Helical" evidence="9">
    <location>
        <begin position="89"/>
        <end position="108"/>
    </location>
</feature>
<sequence>MSDLALHHALPEARLRAEAPAGRWNPYLMGAGIGVLSWLVFVIVAAPIGITTAGAQIAGGVAALAVGPDAVAANAYWARNPMRLDYGTLFLVGTAVGAFVSALLRGGLRVEHVPAVWAERFGPSVARRYAGAFLGGAIIMFASRLANGCTSGNGISQGLQLAVVGWVFLVTMFASGIATAWLMFRGR</sequence>
<feature type="transmembrane region" description="Helical" evidence="9">
    <location>
        <begin position="158"/>
        <end position="184"/>
    </location>
</feature>
<keyword evidence="3" id="KW-1003">Cell membrane</keyword>
<feature type="transmembrane region" description="Helical" evidence="9">
    <location>
        <begin position="57"/>
        <end position="77"/>
    </location>
</feature>
<dbReference type="InterPro" id="IPR007272">
    <property type="entry name" value="Sulf_transp_TsuA/YedE"/>
</dbReference>
<evidence type="ECO:0000313" key="11">
    <source>
        <dbReference type="Proteomes" id="UP000680815"/>
    </source>
</evidence>
<evidence type="ECO:0000256" key="4">
    <source>
        <dbReference type="ARBA" id="ARBA00022519"/>
    </source>
</evidence>
<keyword evidence="2" id="KW-0813">Transport</keyword>
<keyword evidence="4" id="KW-0997">Cell inner membrane</keyword>
<keyword evidence="11" id="KW-1185">Reference proteome</keyword>
<comment type="similarity">
    <text evidence="8">Belongs to the TsuA/YedE (TC 9.B.102) family.</text>
</comment>
<dbReference type="Pfam" id="PF04143">
    <property type="entry name" value="Sulf_transp"/>
    <property type="match status" value="1"/>
</dbReference>
<protein>
    <submittedName>
        <fullName evidence="10">YeeE/YedE family protein</fullName>
    </submittedName>
</protein>
<keyword evidence="5 9" id="KW-0812">Transmembrane</keyword>
<name>A0ABS4B0A0_9PROT</name>
<feature type="transmembrane region" description="Helical" evidence="9">
    <location>
        <begin position="129"/>
        <end position="146"/>
    </location>
</feature>
<organism evidence="10 11">
    <name type="scientific">Roseomonas nitratireducens</name>
    <dbReference type="NCBI Taxonomy" id="2820810"/>
    <lineage>
        <taxon>Bacteria</taxon>
        <taxon>Pseudomonadati</taxon>
        <taxon>Pseudomonadota</taxon>
        <taxon>Alphaproteobacteria</taxon>
        <taxon>Acetobacterales</taxon>
        <taxon>Roseomonadaceae</taxon>
        <taxon>Roseomonas</taxon>
    </lineage>
</organism>
<evidence type="ECO:0000256" key="6">
    <source>
        <dbReference type="ARBA" id="ARBA00022989"/>
    </source>
</evidence>
<dbReference type="EMBL" id="JAGIYZ010000029">
    <property type="protein sequence ID" value="MBP0466498.1"/>
    <property type="molecule type" value="Genomic_DNA"/>
</dbReference>
<proteinExistence type="inferred from homology"/>